<evidence type="ECO:0000256" key="2">
    <source>
        <dbReference type="ARBA" id="ARBA00010701"/>
    </source>
</evidence>
<evidence type="ECO:0000256" key="4">
    <source>
        <dbReference type="RuleBase" id="RU004262"/>
    </source>
</evidence>
<proteinExistence type="inferred from homology"/>
<evidence type="ECO:0000259" key="6">
    <source>
        <dbReference type="Pfam" id="PF00151"/>
    </source>
</evidence>
<dbReference type="GO" id="GO:0016298">
    <property type="term" value="F:lipase activity"/>
    <property type="evidence" value="ECO:0007669"/>
    <property type="project" value="InterPro"/>
</dbReference>
<name>A0A7R9A4J6_9CRUS</name>
<comment type="subcellular location">
    <subcellularLocation>
        <location evidence="1">Secreted</location>
    </subcellularLocation>
</comment>
<protein>
    <recommendedName>
        <fullName evidence="6">Lipase domain-containing protein</fullName>
    </recommendedName>
</protein>
<feature type="domain" description="Lipase" evidence="6">
    <location>
        <begin position="302"/>
        <end position="386"/>
    </location>
</feature>
<keyword evidence="8" id="KW-1185">Reference proteome</keyword>
<dbReference type="InterPro" id="IPR000734">
    <property type="entry name" value="TAG_lipase"/>
</dbReference>
<dbReference type="GO" id="GO:0005615">
    <property type="term" value="C:extracellular space"/>
    <property type="evidence" value="ECO:0007669"/>
    <property type="project" value="TreeGrafter"/>
</dbReference>
<dbReference type="Proteomes" id="UP000677054">
    <property type="component" value="Unassembled WGS sequence"/>
</dbReference>
<reference evidence="7" key="1">
    <citation type="submission" date="2020-11" db="EMBL/GenBank/DDBJ databases">
        <authorList>
            <person name="Tran Van P."/>
        </authorList>
    </citation>
    <scope>NUCLEOTIDE SEQUENCE</scope>
</reference>
<feature type="region of interest" description="Disordered" evidence="5">
    <location>
        <begin position="1"/>
        <end position="45"/>
    </location>
</feature>
<dbReference type="EMBL" id="LR901169">
    <property type="protein sequence ID" value="CAD7247968.1"/>
    <property type="molecule type" value="Genomic_DNA"/>
</dbReference>
<dbReference type="InterPro" id="IPR013818">
    <property type="entry name" value="Lipase"/>
</dbReference>
<dbReference type="InterPro" id="IPR029058">
    <property type="entry name" value="AB_hydrolase_fold"/>
</dbReference>
<dbReference type="AlphaFoldDB" id="A0A7R9A4J6"/>
<gene>
    <name evidence="7" type="ORF">DSTB1V02_LOCUS7791</name>
</gene>
<evidence type="ECO:0000256" key="1">
    <source>
        <dbReference type="ARBA" id="ARBA00004613"/>
    </source>
</evidence>
<dbReference type="OrthoDB" id="199913at2759"/>
<feature type="domain" description="Lipase" evidence="6">
    <location>
        <begin position="392"/>
        <end position="602"/>
    </location>
</feature>
<dbReference type="EMBL" id="CAJPEV010001652">
    <property type="protein sequence ID" value="CAG0893710.1"/>
    <property type="molecule type" value="Genomic_DNA"/>
</dbReference>
<evidence type="ECO:0000256" key="5">
    <source>
        <dbReference type="SAM" id="MobiDB-lite"/>
    </source>
</evidence>
<evidence type="ECO:0000313" key="7">
    <source>
        <dbReference type="EMBL" id="CAD7247968.1"/>
    </source>
</evidence>
<sequence>MRRRDDIPPGADHDLPRHLEREGPEGLLPSTTLKIGDEDGLRKSNFDRRKSSFTGSFSTAGICWYPFRLLGRWTWHDLLTERGGCSIAGDEGRAVGERRGERGRAELPDALQERAGVDAGETHAAGYAGHALELSMGTRQGHGGTWWDMVGHGGTRWGAGVTQKVTMWTSLKRNGKRENKVDIDLLGGQEKLKGGIPTRPDQPRIDPTAIPRGEAKIQTIAIPADEVRSPGTFSSSRMEKMQAGGGMTSLLVQIMTSLAQFSDKIYPPIATSSVRNLNDVIAGGRLPQGPKGLLPSAVNGEKEVCYHPFGCFDLAHPWTSEDVRPVAFFPQPPSEVRPVFCLYAPRNPGTCQTLEMGNEDGLRESNFDGRRDVKVLVHGFLQHGRDGDMLETTGSDMQRVHVLGFSLGAHVAGYAGSALQGTGYRLGRITGLDPAGPQFQGTEPIVRLDPGDAVFVDVIHTDANGECESDSFFLFVPCEVNDLSVAAYGMEQRMGHVDFYPNGGRDMSGCVSPGGGDIVDKLGCDHFRALRYLTESLNSGCPFLAFRCDSWEKFLRGECYSCGGGGCVRLGNSWEDWRGKAEMANTGSGGAFFLHTGPSPPFCRVTQEVTVWTSLKRNAKGENKVGIDLLGSRGSWRGEFSLGSLRENGTGLRGFLTTQDVGHIQSIRIRALPDLPINRISIRTIDYNLRSIIEFIEARRKTRFFLRRRDFCLSREWGPCPSTGAFFGFLRWLATMKRSAR</sequence>
<dbReference type="Pfam" id="PF00151">
    <property type="entry name" value="Lipase"/>
    <property type="match status" value="2"/>
</dbReference>
<dbReference type="GO" id="GO:0016042">
    <property type="term" value="P:lipid catabolic process"/>
    <property type="evidence" value="ECO:0007669"/>
    <property type="project" value="TreeGrafter"/>
</dbReference>
<comment type="similarity">
    <text evidence="2 4">Belongs to the AB hydrolase superfamily. Lipase family.</text>
</comment>
<evidence type="ECO:0000256" key="3">
    <source>
        <dbReference type="ARBA" id="ARBA00022525"/>
    </source>
</evidence>
<feature type="compositionally biased region" description="Basic and acidic residues" evidence="5">
    <location>
        <begin position="35"/>
        <end position="45"/>
    </location>
</feature>
<feature type="compositionally biased region" description="Basic and acidic residues" evidence="5">
    <location>
        <begin position="1"/>
        <end position="24"/>
    </location>
</feature>
<accession>A0A7R9A4J6</accession>
<keyword evidence="3" id="KW-0964">Secreted</keyword>
<dbReference type="PRINTS" id="PR00821">
    <property type="entry name" value="TAGLIPASE"/>
</dbReference>
<dbReference type="SUPFAM" id="SSF53474">
    <property type="entry name" value="alpha/beta-Hydrolases"/>
    <property type="match status" value="1"/>
</dbReference>
<dbReference type="Gene3D" id="3.40.50.1820">
    <property type="entry name" value="alpha/beta hydrolase"/>
    <property type="match status" value="2"/>
</dbReference>
<organism evidence="7">
    <name type="scientific">Darwinula stevensoni</name>
    <dbReference type="NCBI Taxonomy" id="69355"/>
    <lineage>
        <taxon>Eukaryota</taxon>
        <taxon>Metazoa</taxon>
        <taxon>Ecdysozoa</taxon>
        <taxon>Arthropoda</taxon>
        <taxon>Crustacea</taxon>
        <taxon>Oligostraca</taxon>
        <taxon>Ostracoda</taxon>
        <taxon>Podocopa</taxon>
        <taxon>Podocopida</taxon>
        <taxon>Darwinulocopina</taxon>
        <taxon>Darwinuloidea</taxon>
        <taxon>Darwinulidae</taxon>
        <taxon>Darwinula</taxon>
    </lineage>
</organism>
<evidence type="ECO:0000313" key="8">
    <source>
        <dbReference type="Proteomes" id="UP000677054"/>
    </source>
</evidence>
<dbReference type="PANTHER" id="PTHR11610">
    <property type="entry name" value="LIPASE"/>
    <property type="match status" value="1"/>
</dbReference>